<name>A0ABS5ASX6_9PSEU</name>
<accession>A0ABS5ASX6</accession>
<sequence length="200" mass="22669">MLDGSRSPVAPWAPPVHGTHLRLAAQRARVHNQQTASRHSLNRARHALARARRCVALARLRTQRARDRLDLRRRQVDTRRAVLRHPRHGAAPVSAPPPRERRTWDRAELTRREWEVVHLIGEALSNKQIAERLTIAQRTAEAHVEHILRKLGCTSRTQVAVLVHALSGAPPHRRVRRRGERVLVHRPAPSGALARTGAAW</sequence>
<reference evidence="5 6" key="1">
    <citation type="submission" date="2021-03" db="EMBL/GenBank/DDBJ databases">
        <title>Sequencing the genomes of 1000 actinobacteria strains.</title>
        <authorList>
            <person name="Klenk H.-P."/>
        </authorList>
    </citation>
    <scope>NUCLEOTIDE SEQUENCE [LARGE SCALE GENOMIC DNA]</scope>
    <source>
        <strain evidence="5 6">DSM 44580</strain>
    </source>
</reference>
<evidence type="ECO:0000259" key="4">
    <source>
        <dbReference type="PROSITE" id="PS50043"/>
    </source>
</evidence>
<dbReference type="InterPro" id="IPR016032">
    <property type="entry name" value="Sig_transdc_resp-reg_C-effctor"/>
</dbReference>
<dbReference type="SMART" id="SM00421">
    <property type="entry name" value="HTH_LUXR"/>
    <property type="match status" value="1"/>
</dbReference>
<dbReference type="RefSeq" id="WP_209707764.1">
    <property type="nucleotide sequence ID" value="NZ_JAGIOO010000001.1"/>
</dbReference>
<proteinExistence type="predicted"/>
<dbReference type="GO" id="GO:0003677">
    <property type="term" value="F:DNA binding"/>
    <property type="evidence" value="ECO:0007669"/>
    <property type="project" value="UniProtKB-KW"/>
</dbReference>
<protein>
    <submittedName>
        <fullName evidence="5">DNA-binding NarL/FixJ family response regulator</fullName>
    </submittedName>
</protein>
<organism evidence="5 6">
    <name type="scientific">Crossiella equi</name>
    <dbReference type="NCBI Taxonomy" id="130796"/>
    <lineage>
        <taxon>Bacteria</taxon>
        <taxon>Bacillati</taxon>
        <taxon>Actinomycetota</taxon>
        <taxon>Actinomycetes</taxon>
        <taxon>Pseudonocardiales</taxon>
        <taxon>Pseudonocardiaceae</taxon>
        <taxon>Crossiella</taxon>
    </lineage>
</organism>
<dbReference type="Gene3D" id="1.10.10.10">
    <property type="entry name" value="Winged helix-like DNA-binding domain superfamily/Winged helix DNA-binding domain"/>
    <property type="match status" value="1"/>
</dbReference>
<dbReference type="PROSITE" id="PS50043">
    <property type="entry name" value="HTH_LUXR_2"/>
    <property type="match status" value="1"/>
</dbReference>
<evidence type="ECO:0000256" key="3">
    <source>
        <dbReference type="ARBA" id="ARBA00023163"/>
    </source>
</evidence>
<evidence type="ECO:0000313" key="5">
    <source>
        <dbReference type="EMBL" id="MBP2479502.1"/>
    </source>
</evidence>
<dbReference type="SUPFAM" id="SSF46894">
    <property type="entry name" value="C-terminal effector domain of the bipartite response regulators"/>
    <property type="match status" value="1"/>
</dbReference>
<feature type="domain" description="HTH luxR-type" evidence="4">
    <location>
        <begin position="102"/>
        <end position="167"/>
    </location>
</feature>
<keyword evidence="2 5" id="KW-0238">DNA-binding</keyword>
<dbReference type="CDD" id="cd06170">
    <property type="entry name" value="LuxR_C_like"/>
    <property type="match status" value="1"/>
</dbReference>
<dbReference type="EMBL" id="JAGIOO010000001">
    <property type="protein sequence ID" value="MBP2479502.1"/>
    <property type="molecule type" value="Genomic_DNA"/>
</dbReference>
<dbReference type="PANTHER" id="PTHR44688:SF16">
    <property type="entry name" value="DNA-BINDING TRANSCRIPTIONAL ACTIVATOR DEVR_DOSR"/>
    <property type="match status" value="1"/>
</dbReference>
<evidence type="ECO:0000313" key="6">
    <source>
        <dbReference type="Proteomes" id="UP001519363"/>
    </source>
</evidence>
<dbReference type="InterPro" id="IPR000792">
    <property type="entry name" value="Tscrpt_reg_LuxR_C"/>
</dbReference>
<evidence type="ECO:0000256" key="2">
    <source>
        <dbReference type="ARBA" id="ARBA00023125"/>
    </source>
</evidence>
<gene>
    <name evidence="5" type="ORF">JOF53_008374</name>
</gene>
<comment type="caution">
    <text evidence="5">The sequence shown here is derived from an EMBL/GenBank/DDBJ whole genome shotgun (WGS) entry which is preliminary data.</text>
</comment>
<keyword evidence="3" id="KW-0804">Transcription</keyword>
<keyword evidence="6" id="KW-1185">Reference proteome</keyword>
<dbReference type="InterPro" id="IPR036388">
    <property type="entry name" value="WH-like_DNA-bd_sf"/>
</dbReference>
<dbReference type="Pfam" id="PF00196">
    <property type="entry name" value="GerE"/>
    <property type="match status" value="1"/>
</dbReference>
<dbReference type="PRINTS" id="PR00038">
    <property type="entry name" value="HTHLUXR"/>
</dbReference>
<dbReference type="PANTHER" id="PTHR44688">
    <property type="entry name" value="DNA-BINDING TRANSCRIPTIONAL ACTIVATOR DEVR_DOSR"/>
    <property type="match status" value="1"/>
</dbReference>
<keyword evidence="1" id="KW-0805">Transcription regulation</keyword>
<dbReference type="Proteomes" id="UP001519363">
    <property type="component" value="Unassembled WGS sequence"/>
</dbReference>
<evidence type="ECO:0000256" key="1">
    <source>
        <dbReference type="ARBA" id="ARBA00023015"/>
    </source>
</evidence>